<keyword evidence="2" id="KW-1185">Reference proteome</keyword>
<dbReference type="GeneID" id="111129569"/>
<dbReference type="PANTHER" id="PTHR46989:SF3">
    <property type="entry name" value="USPA DOMAIN-CONTAINING PROTEIN"/>
    <property type="match status" value="1"/>
</dbReference>
<dbReference type="Proteomes" id="UP000694844">
    <property type="component" value="Chromosome 4"/>
</dbReference>
<dbReference type="Pfam" id="PF00582">
    <property type="entry name" value="Usp"/>
    <property type="match status" value="1"/>
</dbReference>
<accession>A0A8B8DXL1</accession>
<proteinExistence type="predicted"/>
<dbReference type="PANTHER" id="PTHR46989">
    <property type="entry name" value="USP DOMAIN-CONTAINING PROTEIN"/>
    <property type="match status" value="1"/>
</dbReference>
<name>A0A8B8DXL1_CRAVI</name>
<dbReference type="CDD" id="cd23659">
    <property type="entry name" value="USP_At3g01520-like"/>
    <property type="match status" value="1"/>
</dbReference>
<evidence type="ECO:0000313" key="2">
    <source>
        <dbReference type="Proteomes" id="UP000694844"/>
    </source>
</evidence>
<gene>
    <name evidence="3" type="primary">LOC111129569</name>
</gene>
<dbReference type="InterPro" id="IPR006016">
    <property type="entry name" value="UspA"/>
</dbReference>
<feature type="domain" description="UspA" evidence="1">
    <location>
        <begin position="51"/>
        <end position="193"/>
    </location>
</feature>
<dbReference type="PRINTS" id="PR01438">
    <property type="entry name" value="UNVRSLSTRESS"/>
</dbReference>
<dbReference type="RefSeq" id="XP_022331731.1">
    <property type="nucleotide sequence ID" value="XM_022476023.1"/>
</dbReference>
<dbReference type="OrthoDB" id="843225at2759"/>
<organism evidence="2 3">
    <name type="scientific">Crassostrea virginica</name>
    <name type="common">Eastern oyster</name>
    <dbReference type="NCBI Taxonomy" id="6565"/>
    <lineage>
        <taxon>Eukaryota</taxon>
        <taxon>Metazoa</taxon>
        <taxon>Spiralia</taxon>
        <taxon>Lophotrochozoa</taxon>
        <taxon>Mollusca</taxon>
        <taxon>Bivalvia</taxon>
        <taxon>Autobranchia</taxon>
        <taxon>Pteriomorphia</taxon>
        <taxon>Ostreida</taxon>
        <taxon>Ostreoidea</taxon>
        <taxon>Ostreidae</taxon>
        <taxon>Crassostrea</taxon>
    </lineage>
</organism>
<protein>
    <submittedName>
        <fullName evidence="3">Uncharacterized protein LOC111129569</fullName>
    </submittedName>
</protein>
<dbReference type="KEGG" id="cvn:111129569"/>
<dbReference type="Gene3D" id="3.40.50.620">
    <property type="entry name" value="HUPs"/>
    <property type="match status" value="1"/>
</dbReference>
<dbReference type="InterPro" id="IPR006015">
    <property type="entry name" value="Universal_stress_UspA"/>
</dbReference>
<dbReference type="AlphaFoldDB" id="A0A8B8DXL1"/>
<sequence length="200" mass="22778">MEFWKIPPTRRFLLRKCRVLCTAVQRRQYPGVTVLNRSKAQNSLTSSVKMKVLLATDGSKIAKETLKWYMQNLHKDDNQLNLVHVIDNCYQFENKDALIPGDQHLFVLAHDEKKDNAKKLMVEMEDFLKSNKINGEVSLLHGDAGEEIVKRARQIGASLVVTGSRGLGVIRRTVLGSVSDYVLHHVNVPVVIYTDKYFNT</sequence>
<reference evidence="3" key="1">
    <citation type="submission" date="2025-08" db="UniProtKB">
        <authorList>
            <consortium name="RefSeq"/>
        </authorList>
    </citation>
    <scope>IDENTIFICATION</scope>
    <source>
        <tissue evidence="3">Whole sample</tissue>
    </source>
</reference>
<evidence type="ECO:0000313" key="3">
    <source>
        <dbReference type="RefSeq" id="XP_022331731.1"/>
    </source>
</evidence>
<dbReference type="SUPFAM" id="SSF52402">
    <property type="entry name" value="Adenine nucleotide alpha hydrolases-like"/>
    <property type="match status" value="1"/>
</dbReference>
<dbReference type="InterPro" id="IPR014729">
    <property type="entry name" value="Rossmann-like_a/b/a_fold"/>
</dbReference>
<evidence type="ECO:0000259" key="1">
    <source>
        <dbReference type="Pfam" id="PF00582"/>
    </source>
</evidence>